<gene>
    <name evidence="1" type="ORF">HNR21_004692</name>
</gene>
<dbReference type="Gene3D" id="3.30.530.20">
    <property type="match status" value="1"/>
</dbReference>
<evidence type="ECO:0000313" key="2">
    <source>
        <dbReference type="Proteomes" id="UP000539313"/>
    </source>
</evidence>
<keyword evidence="2" id="KW-1185">Reference proteome</keyword>
<comment type="caution">
    <text evidence="1">The sequence shown here is derived from an EMBL/GenBank/DDBJ whole genome shotgun (WGS) entry which is preliminary data.</text>
</comment>
<dbReference type="AlphaFoldDB" id="A0A7W3N1I9"/>
<dbReference type="SUPFAM" id="SSF55961">
    <property type="entry name" value="Bet v1-like"/>
    <property type="match status" value="1"/>
</dbReference>
<organism evidence="1 2">
    <name type="scientific">Thermomonospora cellulosilytica</name>
    <dbReference type="NCBI Taxonomy" id="1411118"/>
    <lineage>
        <taxon>Bacteria</taxon>
        <taxon>Bacillati</taxon>
        <taxon>Actinomycetota</taxon>
        <taxon>Actinomycetes</taxon>
        <taxon>Streptosporangiales</taxon>
        <taxon>Thermomonosporaceae</taxon>
        <taxon>Thermomonospora</taxon>
    </lineage>
</organism>
<dbReference type="Proteomes" id="UP000539313">
    <property type="component" value="Unassembled WGS sequence"/>
</dbReference>
<proteinExistence type="predicted"/>
<dbReference type="RefSeq" id="WP_182706882.1">
    <property type="nucleotide sequence ID" value="NZ_JACJII010000001.1"/>
</dbReference>
<protein>
    <recommendedName>
        <fullName evidence="3">SRPBCC family protein</fullName>
    </recommendedName>
</protein>
<evidence type="ECO:0008006" key="3">
    <source>
        <dbReference type="Google" id="ProtNLM"/>
    </source>
</evidence>
<accession>A0A7W3N1I9</accession>
<sequence length="152" mass="16882">MTARRTLEGRFTLALPPREAFALFTPRGEERWVEGWRPHFPAPAHDDTAPGTVFQTSHGEQTIWVVLERDHGRRISYARVTPGSRAGTVTVTVEEDPTGHSSVQVVYDLTALTPDAAEELSAFAAGYRSFLHSWQEAITRSLQSNDPAPPTR</sequence>
<dbReference type="EMBL" id="JACJII010000001">
    <property type="protein sequence ID" value="MBA9005810.1"/>
    <property type="molecule type" value="Genomic_DNA"/>
</dbReference>
<dbReference type="InterPro" id="IPR023393">
    <property type="entry name" value="START-like_dom_sf"/>
</dbReference>
<reference evidence="1 2" key="1">
    <citation type="submission" date="2020-08" db="EMBL/GenBank/DDBJ databases">
        <title>Sequencing the genomes of 1000 actinobacteria strains.</title>
        <authorList>
            <person name="Klenk H.-P."/>
        </authorList>
    </citation>
    <scope>NUCLEOTIDE SEQUENCE [LARGE SCALE GENOMIC DNA]</scope>
    <source>
        <strain evidence="1 2">DSM 45823</strain>
    </source>
</reference>
<name>A0A7W3N1I9_9ACTN</name>
<evidence type="ECO:0000313" key="1">
    <source>
        <dbReference type="EMBL" id="MBA9005810.1"/>
    </source>
</evidence>